<evidence type="ECO:0000256" key="1">
    <source>
        <dbReference type="SAM" id="MobiDB-lite"/>
    </source>
</evidence>
<dbReference type="Gramene" id="OE9A075209T1">
    <property type="protein sequence ID" value="OE9A075209C1"/>
    <property type="gene ID" value="OE9A075209"/>
</dbReference>
<gene>
    <name evidence="2" type="ORF">OLEA9_A075209</name>
</gene>
<protein>
    <submittedName>
        <fullName evidence="2">Uncharacterized protein</fullName>
    </submittedName>
</protein>
<name>A0A8S0VCW2_OLEEU</name>
<comment type="caution">
    <text evidence="2">The sequence shown here is derived from an EMBL/GenBank/DDBJ whole genome shotgun (WGS) entry which is preliminary data.</text>
</comment>
<accession>A0A8S0VCW2</accession>
<feature type="compositionally biased region" description="Basic and acidic residues" evidence="1">
    <location>
        <begin position="38"/>
        <end position="51"/>
    </location>
</feature>
<feature type="compositionally biased region" description="Basic and acidic residues" evidence="1">
    <location>
        <begin position="1"/>
        <end position="29"/>
    </location>
</feature>
<sequence length="145" mass="15999">MKIQDQNKETPNEEKEKSNAQEKEERQSEEQSNPSLPKEWRFGPSHPKELIIGDPSKGPSTLPFERDDGEEDDQADDTPLVPSPPHDIPGSSAPPPSSSLTFTKDHYNLLNGRLDSLTSSVDGIGGMLHQLQVQQDTIQAQQAAM</sequence>
<feature type="region of interest" description="Disordered" evidence="1">
    <location>
        <begin position="1"/>
        <end position="102"/>
    </location>
</feature>
<feature type="compositionally biased region" description="Acidic residues" evidence="1">
    <location>
        <begin position="67"/>
        <end position="76"/>
    </location>
</feature>
<dbReference type="Proteomes" id="UP000594638">
    <property type="component" value="Unassembled WGS sequence"/>
</dbReference>
<evidence type="ECO:0000313" key="3">
    <source>
        <dbReference type="Proteomes" id="UP000594638"/>
    </source>
</evidence>
<organism evidence="2 3">
    <name type="scientific">Olea europaea subsp. europaea</name>
    <dbReference type="NCBI Taxonomy" id="158383"/>
    <lineage>
        <taxon>Eukaryota</taxon>
        <taxon>Viridiplantae</taxon>
        <taxon>Streptophyta</taxon>
        <taxon>Embryophyta</taxon>
        <taxon>Tracheophyta</taxon>
        <taxon>Spermatophyta</taxon>
        <taxon>Magnoliopsida</taxon>
        <taxon>eudicotyledons</taxon>
        <taxon>Gunneridae</taxon>
        <taxon>Pentapetalae</taxon>
        <taxon>asterids</taxon>
        <taxon>lamiids</taxon>
        <taxon>Lamiales</taxon>
        <taxon>Oleaceae</taxon>
        <taxon>Oleeae</taxon>
        <taxon>Olea</taxon>
    </lineage>
</organism>
<dbReference type="EMBL" id="CACTIH010009297">
    <property type="protein sequence ID" value="CAA3029239.1"/>
    <property type="molecule type" value="Genomic_DNA"/>
</dbReference>
<reference evidence="2 3" key="1">
    <citation type="submission" date="2019-12" db="EMBL/GenBank/DDBJ databases">
        <authorList>
            <person name="Alioto T."/>
            <person name="Alioto T."/>
            <person name="Gomez Garrido J."/>
        </authorList>
    </citation>
    <scope>NUCLEOTIDE SEQUENCE [LARGE SCALE GENOMIC DNA]</scope>
</reference>
<proteinExistence type="predicted"/>
<keyword evidence="3" id="KW-1185">Reference proteome</keyword>
<dbReference type="AlphaFoldDB" id="A0A8S0VCW2"/>
<feature type="compositionally biased region" description="Pro residues" evidence="1">
    <location>
        <begin position="81"/>
        <end position="97"/>
    </location>
</feature>
<evidence type="ECO:0000313" key="2">
    <source>
        <dbReference type="EMBL" id="CAA3029239.1"/>
    </source>
</evidence>